<evidence type="ECO:0000256" key="1">
    <source>
        <dbReference type="SAM" id="MobiDB-lite"/>
    </source>
</evidence>
<dbReference type="VEuPathDB" id="FungiDB:UMAG_00998"/>
<dbReference type="KEGG" id="uma:UMAG_00998"/>
<reference evidence="2 3" key="1">
    <citation type="journal article" date="2006" name="Nature">
        <title>Insights from the genome of the biotrophic fungal plant pathogen Ustilago maydis.</title>
        <authorList>
            <person name="Kamper J."/>
            <person name="Kahmann R."/>
            <person name="Bolker M."/>
            <person name="Ma L.J."/>
            <person name="Brefort T."/>
            <person name="Saville B.J."/>
            <person name="Banuett F."/>
            <person name="Kronstad J.W."/>
            <person name="Gold S.E."/>
            <person name="Muller O."/>
            <person name="Perlin M.H."/>
            <person name="Wosten H.A."/>
            <person name="de Vries R."/>
            <person name="Ruiz-Herrera J."/>
            <person name="Reynaga-Pena C.G."/>
            <person name="Snetselaar K."/>
            <person name="McCann M."/>
            <person name="Perez-Martin J."/>
            <person name="Feldbrugge M."/>
            <person name="Basse C.W."/>
            <person name="Steinberg G."/>
            <person name="Ibeas J.I."/>
            <person name="Holloman W."/>
            <person name="Guzman P."/>
            <person name="Farman M."/>
            <person name="Stajich J.E."/>
            <person name="Sentandreu R."/>
            <person name="Gonzalez-Prieto J.M."/>
            <person name="Kennell J.C."/>
            <person name="Molina L."/>
            <person name="Schirawski J."/>
            <person name="Mendoza-Mendoza A."/>
            <person name="Greilinger D."/>
            <person name="Munch K."/>
            <person name="Rossel N."/>
            <person name="Scherer M."/>
            <person name="Vranes M."/>
            <person name="Ladendorf O."/>
            <person name="Vincon V."/>
            <person name="Fuchs U."/>
            <person name="Sandrock B."/>
            <person name="Meng S."/>
            <person name="Ho E.C."/>
            <person name="Cahill M.J."/>
            <person name="Boyce K.J."/>
            <person name="Klose J."/>
            <person name="Klosterman S.J."/>
            <person name="Deelstra H.J."/>
            <person name="Ortiz-Castellanos L."/>
            <person name="Li W."/>
            <person name="Sanchez-Alonso P."/>
            <person name="Schreier P.H."/>
            <person name="Hauser-Hahn I."/>
            <person name="Vaupel M."/>
            <person name="Koopmann E."/>
            <person name="Friedrich G."/>
            <person name="Voss H."/>
            <person name="Schluter T."/>
            <person name="Margolis J."/>
            <person name="Platt D."/>
            <person name="Swimmer C."/>
            <person name="Gnirke A."/>
            <person name="Chen F."/>
            <person name="Vysotskaia V."/>
            <person name="Mannhaupt G."/>
            <person name="Guldener U."/>
            <person name="Munsterkotter M."/>
            <person name="Haase D."/>
            <person name="Oesterheld M."/>
            <person name="Mewes H.W."/>
            <person name="Mauceli E.W."/>
            <person name="DeCaprio D."/>
            <person name="Wade C.M."/>
            <person name="Butler J."/>
            <person name="Young S."/>
            <person name="Jaffe D.B."/>
            <person name="Calvo S."/>
            <person name="Nusbaum C."/>
            <person name="Galagan J."/>
            <person name="Birren B.W."/>
        </authorList>
    </citation>
    <scope>NUCLEOTIDE SEQUENCE [LARGE SCALE GENOMIC DNA]</scope>
    <source>
        <strain evidence="3">DSM 14603 / FGSC 9021 / UM521</strain>
    </source>
</reference>
<feature type="compositionally biased region" description="Basic and acidic residues" evidence="1">
    <location>
        <begin position="261"/>
        <end position="275"/>
    </location>
</feature>
<feature type="compositionally biased region" description="Polar residues" evidence="1">
    <location>
        <begin position="277"/>
        <end position="290"/>
    </location>
</feature>
<feature type="compositionally biased region" description="Polar residues" evidence="1">
    <location>
        <begin position="43"/>
        <end position="52"/>
    </location>
</feature>
<dbReference type="RefSeq" id="XP_011386982.1">
    <property type="nucleotide sequence ID" value="XM_011388680.1"/>
</dbReference>
<feature type="compositionally biased region" description="Acidic residues" evidence="1">
    <location>
        <begin position="249"/>
        <end position="260"/>
    </location>
</feature>
<dbReference type="eggNOG" id="ENOG502SBT3">
    <property type="taxonomic scope" value="Eukaryota"/>
</dbReference>
<dbReference type="GeneID" id="23562138"/>
<gene>
    <name evidence="2" type="ORF">UMAG_00998</name>
</gene>
<evidence type="ECO:0000313" key="2">
    <source>
        <dbReference type="EMBL" id="KIS71087.1"/>
    </source>
</evidence>
<accession>A0A0D1CDD1</accession>
<feature type="compositionally biased region" description="Low complexity" evidence="1">
    <location>
        <begin position="298"/>
        <end position="309"/>
    </location>
</feature>
<name>A0A0D1CDD1_MYCMD</name>
<feature type="region of interest" description="Disordered" evidence="1">
    <location>
        <begin position="248"/>
        <end position="338"/>
    </location>
</feature>
<protein>
    <submittedName>
        <fullName evidence="2">Uncharacterized protein</fullName>
    </submittedName>
</protein>
<feature type="region of interest" description="Disordered" evidence="1">
    <location>
        <begin position="205"/>
        <end position="231"/>
    </location>
</feature>
<keyword evidence="3" id="KW-1185">Reference proteome</keyword>
<dbReference type="AlphaFoldDB" id="A0A0D1CDD1"/>
<dbReference type="InParanoid" id="A0A0D1CDD1"/>
<dbReference type="EMBL" id="CM003141">
    <property type="protein sequence ID" value="KIS71087.1"/>
    <property type="molecule type" value="Genomic_DNA"/>
</dbReference>
<dbReference type="OMA" id="TNRIEAG"/>
<organism evidence="2 3">
    <name type="scientific">Mycosarcoma maydis</name>
    <name type="common">Corn smut fungus</name>
    <name type="synonym">Ustilago maydis</name>
    <dbReference type="NCBI Taxonomy" id="5270"/>
    <lineage>
        <taxon>Eukaryota</taxon>
        <taxon>Fungi</taxon>
        <taxon>Dikarya</taxon>
        <taxon>Basidiomycota</taxon>
        <taxon>Ustilaginomycotina</taxon>
        <taxon>Ustilaginomycetes</taxon>
        <taxon>Ustilaginales</taxon>
        <taxon>Ustilaginaceae</taxon>
        <taxon>Mycosarcoma</taxon>
    </lineage>
</organism>
<feature type="region of interest" description="Disordered" evidence="1">
    <location>
        <begin position="15"/>
        <end position="55"/>
    </location>
</feature>
<sequence length="448" mass="47757">MDDIDAAFDDAYRTHRIEAGDDPSTLPNPYSRPTLAGGAANGLASTSSTSANPGGGFVVDDTDAVGGGGFIVDDTDAVGGGGFIVDDDDAVGGGGFIVDDTDAVGGGGFMPEDQEEDVPSPSCAPPRARPSTIPLSAVPEALSKLGVDSADASVLSLFAEAAYVPSSASRRRLAPGVKPEKVVGRYEFQQVASILVDEIKSRTEQYGQEDVEEASNGRRRRSRRAAVQARNKTAEIIEADERGAGGFIVDDEADDSEQDFELSRLGRGNKDRLDTGSDLTSDGEQDNSIPQRRRRRAAAQTQSTQSIQSDSEPEHTRKRQRRTRQSSPSLRPATYLNPLQRSRASTLFSLLLDHLPHSDLPLEQRRIGSTELSTILSALGHNLPPTELEEMIEQGANLFAPATLDQADQQGQPRSNAAIKRAAAAQRIVGSSVGLDEFAGILIHNRLL</sequence>
<evidence type="ECO:0000313" key="3">
    <source>
        <dbReference type="Proteomes" id="UP000000561"/>
    </source>
</evidence>
<proteinExistence type="predicted"/>
<dbReference type="Proteomes" id="UP000000561">
    <property type="component" value="Chromosome 2"/>
</dbReference>
<dbReference type="OrthoDB" id="2530165at2759"/>